<evidence type="ECO:0000313" key="2">
    <source>
        <dbReference type="Proteomes" id="UP000036196"/>
    </source>
</evidence>
<organism evidence="1 2">
    <name type="scientific">Pluralibacter gergoviae</name>
    <name type="common">Enterobacter gergoviae</name>
    <dbReference type="NCBI Taxonomy" id="61647"/>
    <lineage>
        <taxon>Bacteria</taxon>
        <taxon>Pseudomonadati</taxon>
        <taxon>Pseudomonadota</taxon>
        <taxon>Gammaproteobacteria</taxon>
        <taxon>Enterobacterales</taxon>
        <taxon>Enterobacteriaceae</taxon>
        <taxon>Pluralibacter</taxon>
    </lineage>
</organism>
<reference evidence="1 2" key="1">
    <citation type="submission" date="2015-05" db="EMBL/GenBank/DDBJ databases">
        <title>Genome sequences of Pluralibacter gergoviae.</title>
        <authorList>
            <person name="Greninger A.L."/>
            <person name="Miller S."/>
        </authorList>
    </citation>
    <scope>NUCLEOTIDE SEQUENCE [LARGE SCALE GENOMIC DNA]</scope>
    <source>
        <strain evidence="1 2">JS81F13</strain>
    </source>
</reference>
<dbReference type="EMBL" id="LDZF01000048">
    <property type="protein sequence ID" value="KMK08146.1"/>
    <property type="molecule type" value="Genomic_DNA"/>
</dbReference>
<keyword evidence="2" id="KW-1185">Reference proteome</keyword>
<dbReference type="Proteomes" id="UP000036196">
    <property type="component" value="Unassembled WGS sequence"/>
</dbReference>
<name>A0A0J5KKB1_PLUGE</name>
<dbReference type="AlphaFoldDB" id="A0A0J5KKB1"/>
<accession>A0A0J5KKB1</accession>
<evidence type="ECO:0000313" key="1">
    <source>
        <dbReference type="EMBL" id="KMK08146.1"/>
    </source>
</evidence>
<proteinExistence type="predicted"/>
<protein>
    <submittedName>
        <fullName evidence="1">Uncharacterized protein</fullName>
    </submittedName>
</protein>
<gene>
    <name evidence="1" type="ORF">ABW06_24700</name>
</gene>
<dbReference type="PATRIC" id="fig|61647.15.peg.4158"/>
<comment type="caution">
    <text evidence="1">The sequence shown here is derived from an EMBL/GenBank/DDBJ whole genome shotgun (WGS) entry which is preliminary data.</text>
</comment>
<dbReference type="RefSeq" id="WP_048281089.1">
    <property type="nucleotide sequence ID" value="NZ_LDZF01000048.1"/>
</dbReference>
<sequence length="116" mass="12929">MKLTYEQLEQELAAARHQIEALVAENWNMRDTLRQLIAGRPGGCYFIKWEPLCFKALNESPDTDAAIAEIGARALDAHADDLRSKIGNPAFNDAAHSYAARRANEFAQQLRAEASK</sequence>